<evidence type="ECO:0000313" key="3">
    <source>
        <dbReference type="Proteomes" id="UP001066276"/>
    </source>
</evidence>
<organism evidence="2 3">
    <name type="scientific">Pleurodeles waltl</name>
    <name type="common">Iberian ribbed newt</name>
    <dbReference type="NCBI Taxonomy" id="8319"/>
    <lineage>
        <taxon>Eukaryota</taxon>
        <taxon>Metazoa</taxon>
        <taxon>Chordata</taxon>
        <taxon>Craniata</taxon>
        <taxon>Vertebrata</taxon>
        <taxon>Euteleostomi</taxon>
        <taxon>Amphibia</taxon>
        <taxon>Batrachia</taxon>
        <taxon>Caudata</taxon>
        <taxon>Salamandroidea</taxon>
        <taxon>Salamandridae</taxon>
        <taxon>Pleurodelinae</taxon>
        <taxon>Pleurodeles</taxon>
    </lineage>
</organism>
<dbReference type="AlphaFoldDB" id="A0AAV7N7W0"/>
<keyword evidence="1" id="KW-0472">Membrane</keyword>
<keyword evidence="1" id="KW-1133">Transmembrane helix</keyword>
<name>A0AAV7N7W0_PLEWA</name>
<evidence type="ECO:0008006" key="4">
    <source>
        <dbReference type="Google" id="ProtNLM"/>
    </source>
</evidence>
<proteinExistence type="predicted"/>
<keyword evidence="3" id="KW-1185">Reference proteome</keyword>
<comment type="caution">
    <text evidence="2">The sequence shown here is derived from an EMBL/GenBank/DDBJ whole genome shotgun (WGS) entry which is preliminary data.</text>
</comment>
<feature type="transmembrane region" description="Helical" evidence="1">
    <location>
        <begin position="7"/>
        <end position="32"/>
    </location>
</feature>
<dbReference type="EMBL" id="JANPWB010000013">
    <property type="protein sequence ID" value="KAJ1110433.1"/>
    <property type="molecule type" value="Genomic_DNA"/>
</dbReference>
<gene>
    <name evidence="2" type="ORF">NDU88_007784</name>
</gene>
<sequence>MLPCVNCLAFTVLLCCYYAGGILRIVHILVVIRTEVISKVIEIASSLTSFSEEEEGLRPSVIYIDSSLVIVDL</sequence>
<evidence type="ECO:0000256" key="1">
    <source>
        <dbReference type="SAM" id="Phobius"/>
    </source>
</evidence>
<accession>A0AAV7N7W0</accession>
<evidence type="ECO:0000313" key="2">
    <source>
        <dbReference type="EMBL" id="KAJ1110433.1"/>
    </source>
</evidence>
<protein>
    <recommendedName>
        <fullName evidence="4">Secreted protein</fullName>
    </recommendedName>
</protein>
<reference evidence="2" key="1">
    <citation type="journal article" date="2022" name="bioRxiv">
        <title>Sequencing and chromosome-scale assembly of the giantPleurodeles waltlgenome.</title>
        <authorList>
            <person name="Brown T."/>
            <person name="Elewa A."/>
            <person name="Iarovenko S."/>
            <person name="Subramanian E."/>
            <person name="Araus A.J."/>
            <person name="Petzold A."/>
            <person name="Susuki M."/>
            <person name="Suzuki K.-i.T."/>
            <person name="Hayashi T."/>
            <person name="Toyoda A."/>
            <person name="Oliveira C."/>
            <person name="Osipova E."/>
            <person name="Leigh N.D."/>
            <person name="Simon A."/>
            <person name="Yun M.H."/>
        </authorList>
    </citation>
    <scope>NUCLEOTIDE SEQUENCE</scope>
    <source>
        <strain evidence="2">20211129_DDA</strain>
        <tissue evidence="2">Liver</tissue>
    </source>
</reference>
<keyword evidence="1" id="KW-0812">Transmembrane</keyword>
<dbReference type="Proteomes" id="UP001066276">
    <property type="component" value="Chromosome 9"/>
</dbReference>